<dbReference type="Pfam" id="PF01315">
    <property type="entry name" value="Ald_Xan_dh_C"/>
    <property type="match status" value="1"/>
</dbReference>
<dbReference type="InterPro" id="IPR016208">
    <property type="entry name" value="Ald_Oxase/xanthine_DH-like"/>
</dbReference>
<sequence>MTPSAQRPIGTSTARVDGPLKVAGAAPYAYEHPFDDPAYLVPVTATVARGTVTRVETAQAQALPGVLAVLTPWDAPRLADTSEAEYAVLQDPAVAFRGEIVAAVVAETPEIARHASELVQVEYESAPHDVAFRPDHPRSYAPEQANGGYPTDSEQGDAAAAEVAERDGVVVDGWYSTPEEHNNPLEPHTVVAVWSGESLTLYDSTQSTHGVVSTLAPVLGLRPEQMRVISPYVGGGFGSKGAPHAHDVVAAMAARLLPGRAVKFAVSRQDMFGYVGYRPPTVSHVRLVASREGRLEAVVHEAFSQSSHVREYAEQTAVSSRGMYAAPYRRTSHRIVALDVPAPYWMRAPGEAPGMFAGEVAMDELAVACGLDPIELRVRNDPPVDPESGRPWSSRRLVECLREGARVFGWDPADRTPGTRRDGRWLVGTGVAAASYPHLLNPGTEVAVRHDGDGRYTVRTGAADIGTGAWTALTLIAADALGCGPEDIHLEIGDSALPNATVAGGSSGTSSWGTAIVAAAHAFRKRHGDRPDPGAEASATAEENPALEHYRIQSFGAHFAEVRVDVDTGEIRVPRMHGVFSVGRVVNPRTARSQLIGGMCFGISMALHEESIRDARTGHVVNHDLAEYHIPTHADIGDVDATWLDEDDLHATPMGSRGVGEIGIVGSAAAVVNALWHATGARVRRLPARLEDVLPHLPDSAAGE</sequence>
<dbReference type="AlphaFoldDB" id="A0A098BT39"/>
<dbReference type="SUPFAM" id="SSF54665">
    <property type="entry name" value="CO dehydrogenase molybdoprotein N-domain-like"/>
    <property type="match status" value="1"/>
</dbReference>
<dbReference type="InterPro" id="IPR000674">
    <property type="entry name" value="Ald_Oxase/Xan_DH_a/b"/>
</dbReference>
<protein>
    <submittedName>
        <fullName evidence="5">Aldehyde oxidase/xanthine dehydrogenase</fullName>
    </submittedName>
</protein>
<dbReference type="SUPFAM" id="SSF56003">
    <property type="entry name" value="Molybdenum cofactor-binding domain"/>
    <property type="match status" value="1"/>
</dbReference>
<reference evidence="5 6" key="1">
    <citation type="journal article" date="2014" name="Genome Announc.">
        <title>Draft Genome Sequence of Propane- and Butane-Oxidizing Actinobacterium Rhodococcus ruber IEGM 231.</title>
        <authorList>
            <person name="Ivshina I.B."/>
            <person name="Kuyukina M.S."/>
            <person name="Krivoruchko A.V."/>
            <person name="Barbe V."/>
            <person name="Fischer C."/>
        </authorList>
    </citation>
    <scope>NUCLEOTIDE SEQUENCE [LARGE SCALE GENOMIC DNA]</scope>
</reference>
<evidence type="ECO:0000256" key="2">
    <source>
        <dbReference type="ARBA" id="ARBA00023002"/>
    </source>
</evidence>
<evidence type="ECO:0000256" key="3">
    <source>
        <dbReference type="SAM" id="MobiDB-lite"/>
    </source>
</evidence>
<dbReference type="Gene3D" id="3.30.365.10">
    <property type="entry name" value="Aldehyde oxidase/xanthine dehydrogenase, molybdopterin binding domain"/>
    <property type="match status" value="4"/>
</dbReference>
<gene>
    <name evidence="5" type="ORF">RHRU231_880044</name>
</gene>
<dbReference type="GO" id="GO:0005506">
    <property type="term" value="F:iron ion binding"/>
    <property type="evidence" value="ECO:0007669"/>
    <property type="project" value="InterPro"/>
</dbReference>
<evidence type="ECO:0000259" key="4">
    <source>
        <dbReference type="SMART" id="SM01008"/>
    </source>
</evidence>
<dbReference type="EMBL" id="CCSD01000103">
    <property type="protein sequence ID" value="CDZ91848.1"/>
    <property type="molecule type" value="Genomic_DNA"/>
</dbReference>
<dbReference type="Gene3D" id="3.90.1170.50">
    <property type="entry name" value="Aldehyde oxidase/xanthine dehydrogenase, a/b hammerhead"/>
    <property type="match status" value="1"/>
</dbReference>
<dbReference type="InterPro" id="IPR008274">
    <property type="entry name" value="AldOxase/xan_DH_MoCoBD1"/>
</dbReference>
<dbReference type="PANTHER" id="PTHR11908:SF132">
    <property type="entry name" value="ALDEHYDE OXIDASE 1-RELATED"/>
    <property type="match status" value="1"/>
</dbReference>
<feature type="domain" description="Aldehyde oxidase/xanthine dehydrogenase a/b hammerhead" evidence="4">
    <location>
        <begin position="23"/>
        <end position="127"/>
    </location>
</feature>
<evidence type="ECO:0000313" key="5">
    <source>
        <dbReference type="EMBL" id="CDZ91848.1"/>
    </source>
</evidence>
<accession>A0A098BT39</accession>
<dbReference type="OrthoDB" id="8428274at2"/>
<keyword evidence="2" id="KW-0560">Oxidoreductase</keyword>
<evidence type="ECO:0000313" key="6">
    <source>
        <dbReference type="Proteomes" id="UP000042997"/>
    </source>
</evidence>
<dbReference type="SMART" id="SM01008">
    <property type="entry name" value="Ald_Xan_dh_C"/>
    <property type="match status" value="1"/>
</dbReference>
<feature type="region of interest" description="Disordered" evidence="3">
    <location>
        <begin position="524"/>
        <end position="543"/>
    </location>
</feature>
<dbReference type="PANTHER" id="PTHR11908">
    <property type="entry name" value="XANTHINE DEHYDROGENASE"/>
    <property type="match status" value="1"/>
</dbReference>
<dbReference type="GO" id="GO:0016491">
    <property type="term" value="F:oxidoreductase activity"/>
    <property type="evidence" value="ECO:0007669"/>
    <property type="project" value="UniProtKB-KW"/>
</dbReference>
<keyword evidence="1" id="KW-0500">Molybdenum</keyword>
<name>A0A098BT39_9NOCA</name>
<feature type="region of interest" description="Disordered" evidence="3">
    <location>
        <begin position="133"/>
        <end position="162"/>
    </location>
</feature>
<dbReference type="eggNOG" id="COG1529">
    <property type="taxonomic scope" value="Bacteria"/>
</dbReference>
<proteinExistence type="predicted"/>
<dbReference type="RefSeq" id="WP_040275048.1">
    <property type="nucleotide sequence ID" value="NZ_CP129899.1"/>
</dbReference>
<dbReference type="InterPro" id="IPR037165">
    <property type="entry name" value="AldOxase/xan_DH_Mopterin-bd_sf"/>
</dbReference>
<dbReference type="Pfam" id="PF20256">
    <property type="entry name" value="MoCoBD_2"/>
    <property type="match status" value="2"/>
</dbReference>
<dbReference type="InterPro" id="IPR046867">
    <property type="entry name" value="AldOxase/xan_DH_MoCoBD2"/>
</dbReference>
<evidence type="ECO:0000256" key="1">
    <source>
        <dbReference type="ARBA" id="ARBA00022505"/>
    </source>
</evidence>
<dbReference type="InterPro" id="IPR036856">
    <property type="entry name" value="Ald_Oxase/Xan_DH_a/b_sf"/>
</dbReference>
<dbReference type="Pfam" id="PF02738">
    <property type="entry name" value="MoCoBD_1"/>
    <property type="match status" value="1"/>
</dbReference>
<organism evidence="5 6">
    <name type="scientific">Rhodococcus ruber</name>
    <dbReference type="NCBI Taxonomy" id="1830"/>
    <lineage>
        <taxon>Bacteria</taxon>
        <taxon>Bacillati</taxon>
        <taxon>Actinomycetota</taxon>
        <taxon>Actinomycetes</taxon>
        <taxon>Mycobacteriales</taxon>
        <taxon>Nocardiaceae</taxon>
        <taxon>Rhodococcus</taxon>
    </lineage>
</organism>
<dbReference type="Proteomes" id="UP000042997">
    <property type="component" value="Unassembled WGS sequence"/>
</dbReference>